<dbReference type="InterPro" id="IPR000489">
    <property type="entry name" value="Pterin-binding_dom"/>
</dbReference>
<dbReference type="GO" id="GO:0004156">
    <property type="term" value="F:dihydropteroate synthase activity"/>
    <property type="evidence" value="ECO:0007669"/>
    <property type="project" value="TreeGrafter"/>
</dbReference>
<feature type="domain" description="Pterin-binding" evidence="2">
    <location>
        <begin position="84"/>
        <end position="154"/>
    </location>
</feature>
<dbReference type="EMBL" id="JAUIZM010000009">
    <property type="protein sequence ID" value="KAK1366168.1"/>
    <property type="molecule type" value="Genomic_DNA"/>
</dbReference>
<name>A0AAD8MBL8_9APIA</name>
<dbReference type="Proteomes" id="UP001237642">
    <property type="component" value="Unassembled WGS sequence"/>
</dbReference>
<keyword evidence="1" id="KW-0732">Signal</keyword>
<gene>
    <name evidence="3" type="ORF">POM88_041729</name>
</gene>
<dbReference type="PROSITE" id="PS00793">
    <property type="entry name" value="DHPS_2"/>
    <property type="match status" value="1"/>
</dbReference>
<evidence type="ECO:0000313" key="4">
    <source>
        <dbReference type="Proteomes" id="UP001237642"/>
    </source>
</evidence>
<evidence type="ECO:0000259" key="2">
    <source>
        <dbReference type="PROSITE" id="PS50972"/>
    </source>
</evidence>
<reference evidence="3" key="2">
    <citation type="submission" date="2023-05" db="EMBL/GenBank/DDBJ databases">
        <authorList>
            <person name="Schelkunov M.I."/>
        </authorList>
    </citation>
    <scope>NUCLEOTIDE SEQUENCE</scope>
    <source>
        <strain evidence="3">Hsosn_3</strain>
        <tissue evidence="3">Leaf</tissue>
    </source>
</reference>
<feature type="chain" id="PRO_5042137673" description="Pterin-binding domain-containing protein" evidence="1">
    <location>
        <begin position="21"/>
        <end position="154"/>
    </location>
</feature>
<dbReference type="AlphaFoldDB" id="A0AAD8MBL8"/>
<feature type="signal peptide" evidence="1">
    <location>
        <begin position="1"/>
        <end position="20"/>
    </location>
</feature>
<reference evidence="3" key="1">
    <citation type="submission" date="2023-02" db="EMBL/GenBank/DDBJ databases">
        <title>Genome of toxic invasive species Heracleum sosnowskyi carries increased number of genes despite the absence of recent whole-genome duplications.</title>
        <authorList>
            <person name="Schelkunov M."/>
            <person name="Shtratnikova V."/>
            <person name="Makarenko M."/>
            <person name="Klepikova A."/>
            <person name="Omelchenko D."/>
            <person name="Novikova G."/>
            <person name="Obukhova E."/>
            <person name="Bogdanov V."/>
            <person name="Penin A."/>
            <person name="Logacheva M."/>
        </authorList>
    </citation>
    <scope>NUCLEOTIDE SEQUENCE</scope>
    <source>
        <strain evidence="3">Hsosn_3</strain>
        <tissue evidence="3">Leaf</tissue>
    </source>
</reference>
<protein>
    <recommendedName>
        <fullName evidence="2">Pterin-binding domain-containing protein</fullName>
    </recommendedName>
</protein>
<dbReference type="InterPro" id="IPR045031">
    <property type="entry name" value="DHP_synth-like"/>
</dbReference>
<comment type="caution">
    <text evidence="3">The sequence shown here is derived from an EMBL/GenBank/DDBJ whole genome shotgun (WGS) entry which is preliminary data.</text>
</comment>
<dbReference type="PANTHER" id="PTHR20941:SF1">
    <property type="entry name" value="FOLIC ACID SYNTHESIS PROTEIN FOL1"/>
    <property type="match status" value="1"/>
</dbReference>
<dbReference type="Pfam" id="PF00809">
    <property type="entry name" value="Pterin_bind"/>
    <property type="match status" value="1"/>
</dbReference>
<organism evidence="3 4">
    <name type="scientific">Heracleum sosnowskyi</name>
    <dbReference type="NCBI Taxonomy" id="360622"/>
    <lineage>
        <taxon>Eukaryota</taxon>
        <taxon>Viridiplantae</taxon>
        <taxon>Streptophyta</taxon>
        <taxon>Embryophyta</taxon>
        <taxon>Tracheophyta</taxon>
        <taxon>Spermatophyta</taxon>
        <taxon>Magnoliopsida</taxon>
        <taxon>eudicotyledons</taxon>
        <taxon>Gunneridae</taxon>
        <taxon>Pentapetalae</taxon>
        <taxon>asterids</taxon>
        <taxon>campanulids</taxon>
        <taxon>Apiales</taxon>
        <taxon>Apiaceae</taxon>
        <taxon>Apioideae</taxon>
        <taxon>apioid superclade</taxon>
        <taxon>Tordylieae</taxon>
        <taxon>Tordyliinae</taxon>
        <taxon>Heracleum</taxon>
    </lineage>
</organism>
<dbReference type="InterPro" id="IPR011005">
    <property type="entry name" value="Dihydropteroate_synth-like_sf"/>
</dbReference>
<sequence>MSFAIFLLVSSATDLHRCLTCSTPIKRNTRPMRDIVAYWHFLSIYPGGIFESWEKLGGQSLIGKDGMKRVLPVGKSLWDWSVKTSVMGILNVTLDSFSDGGKYQFVEDVVSQARLMISQGADIIDIGAQSTRPMASRISPEEEHDRLIPVLKAI</sequence>
<dbReference type="PROSITE" id="PS00792">
    <property type="entry name" value="DHPS_1"/>
    <property type="match status" value="1"/>
</dbReference>
<dbReference type="PROSITE" id="PS50972">
    <property type="entry name" value="PTERIN_BINDING"/>
    <property type="match status" value="1"/>
</dbReference>
<dbReference type="Gene3D" id="3.20.20.20">
    <property type="entry name" value="Dihydropteroate synthase-like"/>
    <property type="match status" value="1"/>
</dbReference>
<accession>A0AAD8MBL8</accession>
<evidence type="ECO:0000313" key="3">
    <source>
        <dbReference type="EMBL" id="KAK1366168.1"/>
    </source>
</evidence>
<dbReference type="SUPFAM" id="SSF51717">
    <property type="entry name" value="Dihydropteroate synthetase-like"/>
    <property type="match status" value="1"/>
</dbReference>
<dbReference type="PANTHER" id="PTHR20941">
    <property type="entry name" value="FOLATE SYNTHESIS PROTEINS"/>
    <property type="match status" value="1"/>
</dbReference>
<proteinExistence type="predicted"/>
<keyword evidence="4" id="KW-1185">Reference proteome</keyword>
<dbReference type="GO" id="GO:0046654">
    <property type="term" value="P:tetrahydrofolate biosynthetic process"/>
    <property type="evidence" value="ECO:0007669"/>
    <property type="project" value="TreeGrafter"/>
</dbReference>
<evidence type="ECO:0000256" key="1">
    <source>
        <dbReference type="SAM" id="SignalP"/>
    </source>
</evidence>